<organism evidence="4 5">
    <name type="scientific">Halorutilus salinus</name>
    <dbReference type="NCBI Taxonomy" id="2487751"/>
    <lineage>
        <taxon>Archaea</taxon>
        <taxon>Methanobacteriati</taxon>
        <taxon>Methanobacteriota</taxon>
        <taxon>Stenosarchaea group</taxon>
        <taxon>Halobacteria</taxon>
        <taxon>Halorutilales</taxon>
        <taxon>Halorutilaceae</taxon>
        <taxon>Halorutilus</taxon>
    </lineage>
</organism>
<name>A0A9Q4C6W9_9EURY</name>
<dbReference type="CDD" id="cd00198">
    <property type="entry name" value="vWFA"/>
    <property type="match status" value="1"/>
</dbReference>
<dbReference type="SUPFAM" id="SSF53300">
    <property type="entry name" value="vWA-like"/>
    <property type="match status" value="1"/>
</dbReference>
<dbReference type="RefSeq" id="WP_266087842.1">
    <property type="nucleotide sequence ID" value="NZ_RKLV01000009.1"/>
</dbReference>
<feature type="compositionally biased region" description="Acidic residues" evidence="1">
    <location>
        <begin position="193"/>
        <end position="203"/>
    </location>
</feature>
<evidence type="ECO:0000256" key="1">
    <source>
        <dbReference type="SAM" id="MobiDB-lite"/>
    </source>
</evidence>
<evidence type="ECO:0000313" key="5">
    <source>
        <dbReference type="Proteomes" id="UP001149411"/>
    </source>
</evidence>
<keyword evidence="2" id="KW-0812">Transmembrane</keyword>
<dbReference type="InterPro" id="IPR036465">
    <property type="entry name" value="vWFA_dom_sf"/>
</dbReference>
<dbReference type="Pfam" id="PF00092">
    <property type="entry name" value="VWA"/>
    <property type="match status" value="1"/>
</dbReference>
<comment type="caution">
    <text evidence="4">The sequence shown here is derived from an EMBL/GenBank/DDBJ whole genome shotgun (WGS) entry which is preliminary data.</text>
</comment>
<dbReference type="InterPro" id="IPR002035">
    <property type="entry name" value="VWF_A"/>
</dbReference>
<proteinExistence type="predicted"/>
<keyword evidence="2" id="KW-1133">Transmembrane helix</keyword>
<reference evidence="4" key="1">
    <citation type="submission" date="2022-09" db="EMBL/GenBank/DDBJ databases">
        <title>Haloadaptaus new haloarchaeum isolated from saline soil.</title>
        <authorList>
            <person name="Duran-Viseras A."/>
            <person name="Sanchez-Porro C."/>
            <person name="Ventosa A."/>
        </authorList>
    </citation>
    <scope>NUCLEOTIDE SEQUENCE</scope>
    <source>
        <strain evidence="4">F3-133</strain>
    </source>
</reference>
<dbReference type="SMART" id="SM00327">
    <property type="entry name" value="VWA"/>
    <property type="match status" value="1"/>
</dbReference>
<keyword evidence="5" id="KW-1185">Reference proteome</keyword>
<feature type="domain" description="VWFA" evidence="3">
    <location>
        <begin position="729"/>
        <end position="938"/>
    </location>
</feature>
<gene>
    <name evidence="4" type="ORF">EGH25_09175</name>
</gene>
<feature type="region of interest" description="Disordered" evidence="1">
    <location>
        <begin position="192"/>
        <end position="212"/>
    </location>
</feature>
<evidence type="ECO:0000256" key="2">
    <source>
        <dbReference type="SAM" id="Phobius"/>
    </source>
</evidence>
<sequence>MKKIDRNSDTEQGNDSGQMILLAGFVIAVTLVSLAVVVGSGFFSQASPDDGGLSSLTSQVTDQVDTAREVGLETVDFVNENKTREEGANVTEVCEDIIDNTEVQQQVAEQLSEEEVLLDIKLKNDCDELNDTSSYRFGQQKAAPLPGVNLNKTEDVTKNVTCTNLRSEDWTNFDNKQDDFNAALMDVVRNETSGDEIPDDYNETADKKDGSTEYSYTQHKKEALRDIGITGDDLPDTDDITLNDFAEDCLSDSQLKEPKTDYACADLRGEVGFNDSTFELFNEEFEEYLRDNVGGDGIPADYNETKNSNYSYTNHTLDILEELNSSDEVDIDLTKLPDGVTKRGFAGDCIILEAEEGRAPVDVVFSIDTTGSMGLDPGTEVDSDYNSDYDDDYSPSEAGTPIVQGHNERVNEYPSTDPYNIGCYKEYNKTGVPFPTSAGPYGDQDAANQGWCAGEYLGNTFNTSVGQVGDFVYDDPESELVKVTNIPPAGPPAGIPTSWTPVTTPGVDTSDPSEYPVGAPNDCASEPCDTRTTGGTVSVGDVVIGAGSGAGNYPDSDETVEVLDDVGGVSGVPTSYETLNDPGDVGTSTEKDDICVDGDGDRFPCDTNTDGSVNPSSGDILEVDHSGLSEPASPPDSEEPVIAEVTGLEESNRCFGFDTIFGCLGPEDDVYNIDTGSGTYEAREDALGEFEYRVDTDIDYKVGDGSGTAGYADESQLEFFEYKWDQPSPQVEVEDESGSTRMEPVSNLDYIEYRWWPPDRLYLTQLGARAAMEDLVVGEDRVGLVQYSTSIYGDADTVEDMANLTSGYKTDLKEDIDGLRPGSGTDITEGIEEARNALETSVCKGTADRDATCHIVVMSDGEQTDGEDPYPDDYLENNDDYENVTVHAIALGEGADDDMMEEIANPDGGDSVRPEGVFESSNDPEEAKGIFEDVIGSINKDRGNTTQGIDAINDTGNVTGVSNNVTAGGDDGEFENVTLEADAGVIQKIYDLGMNITNFSGTGTYSLNLTDAEDGVGETVIWGMTVDNNFTGTKTQVRFRADDDIVEDYDDDDEFLESTFNVSADFSESSVYASVELAPNPRFKMANGSGVKFSSNDDYDITRVIDDVIQPQINSGVAVKMGTGNTPEAEANGTFSFDFKPVGGNFSLVGDAAGGVCGEDDDGTMVTCGVEDTDNGTYATAQAKEVSFIVTVEGPGGVSEREIEVRIEDALIGGGS</sequence>
<keyword evidence="2" id="KW-0472">Membrane</keyword>
<dbReference type="EMBL" id="RKLV01000009">
    <property type="protein sequence ID" value="MCX2819519.1"/>
    <property type="molecule type" value="Genomic_DNA"/>
</dbReference>
<evidence type="ECO:0000259" key="3">
    <source>
        <dbReference type="PROSITE" id="PS50234"/>
    </source>
</evidence>
<feature type="region of interest" description="Disordered" evidence="1">
    <location>
        <begin position="571"/>
        <end position="591"/>
    </location>
</feature>
<evidence type="ECO:0000313" key="4">
    <source>
        <dbReference type="EMBL" id="MCX2819519.1"/>
    </source>
</evidence>
<feature type="transmembrane region" description="Helical" evidence="2">
    <location>
        <begin position="20"/>
        <end position="43"/>
    </location>
</feature>
<dbReference type="Gene3D" id="3.40.50.410">
    <property type="entry name" value="von Willebrand factor, type A domain"/>
    <property type="match status" value="1"/>
</dbReference>
<dbReference type="AlphaFoldDB" id="A0A9Q4C6W9"/>
<dbReference type="PROSITE" id="PS50234">
    <property type="entry name" value="VWFA"/>
    <property type="match status" value="1"/>
</dbReference>
<accession>A0A9Q4C6W9</accession>
<dbReference type="Proteomes" id="UP001149411">
    <property type="component" value="Unassembled WGS sequence"/>
</dbReference>
<protein>
    <submittedName>
        <fullName evidence="4">VWA domain-containing protein</fullName>
    </submittedName>
</protein>